<dbReference type="PANTHER" id="PTHR13886">
    <property type="entry name" value="JNK/SAPK-ASSOCIATED PROTEIN"/>
    <property type="match status" value="1"/>
</dbReference>
<sequence>MAVKPVLHKHDGNSRRSKIRLGICGRTPTNQNRQKTSKFIEFEDVHEQDKKDLQSHVDRMESHSRQLELKIKNYADQIGRLEEREVELKKEYNSLHQRHTEMIHNYMEHVERIKLQQSILRDLETSTVSRVRSEGENYNSQETFGNY</sequence>
<dbReference type="InterPro" id="IPR039911">
    <property type="entry name" value="JIP3/JIP4"/>
</dbReference>
<dbReference type="Proteomes" id="UP000324091">
    <property type="component" value="Unassembled WGS sequence"/>
</dbReference>
<reference evidence="2 3" key="1">
    <citation type="submission" date="2019-04" db="EMBL/GenBank/DDBJ databases">
        <title>Chromosome genome assembly for Takifugu flavidus.</title>
        <authorList>
            <person name="Xiao S."/>
        </authorList>
    </citation>
    <scope>NUCLEOTIDE SEQUENCE [LARGE SCALE GENOMIC DNA]</scope>
    <source>
        <strain evidence="2">HTHZ2018</strain>
        <tissue evidence="2">Muscle</tissue>
    </source>
</reference>
<keyword evidence="3" id="KW-1185">Reference proteome</keyword>
<proteinExistence type="predicted"/>
<protein>
    <submittedName>
        <fullName evidence="2">Uncharacterized protein</fullName>
    </submittedName>
</protein>
<evidence type="ECO:0000313" key="2">
    <source>
        <dbReference type="EMBL" id="TWW53528.1"/>
    </source>
</evidence>
<dbReference type="GO" id="GO:0019894">
    <property type="term" value="F:kinesin binding"/>
    <property type="evidence" value="ECO:0007669"/>
    <property type="project" value="TreeGrafter"/>
</dbReference>
<name>A0A5C6MG38_9TELE</name>
<dbReference type="EMBL" id="RHFK02000659">
    <property type="protein sequence ID" value="TWW53528.1"/>
    <property type="molecule type" value="Genomic_DNA"/>
</dbReference>
<evidence type="ECO:0000256" key="1">
    <source>
        <dbReference type="SAM" id="Coils"/>
    </source>
</evidence>
<dbReference type="GO" id="GO:0016192">
    <property type="term" value="P:vesicle-mediated transport"/>
    <property type="evidence" value="ECO:0007669"/>
    <property type="project" value="TreeGrafter"/>
</dbReference>
<dbReference type="PANTHER" id="PTHR13886:SF2">
    <property type="entry name" value="C-JUN-AMINO-TERMINAL KINASE-INTERACTING PROTEIN 4"/>
    <property type="match status" value="1"/>
</dbReference>
<comment type="caution">
    <text evidence="2">The sequence shown here is derived from an EMBL/GenBank/DDBJ whole genome shotgun (WGS) entry which is preliminary data.</text>
</comment>
<keyword evidence="1" id="KW-0175">Coiled coil</keyword>
<dbReference type="GO" id="GO:0008432">
    <property type="term" value="F:JUN kinase binding"/>
    <property type="evidence" value="ECO:0007669"/>
    <property type="project" value="TreeGrafter"/>
</dbReference>
<gene>
    <name evidence="2" type="ORF">D4764_0278340</name>
</gene>
<organism evidence="2 3">
    <name type="scientific">Takifugu flavidus</name>
    <name type="common">sansaifugu</name>
    <dbReference type="NCBI Taxonomy" id="433684"/>
    <lineage>
        <taxon>Eukaryota</taxon>
        <taxon>Metazoa</taxon>
        <taxon>Chordata</taxon>
        <taxon>Craniata</taxon>
        <taxon>Vertebrata</taxon>
        <taxon>Euteleostomi</taxon>
        <taxon>Actinopterygii</taxon>
        <taxon>Neopterygii</taxon>
        <taxon>Teleostei</taxon>
        <taxon>Neoteleostei</taxon>
        <taxon>Acanthomorphata</taxon>
        <taxon>Eupercaria</taxon>
        <taxon>Tetraodontiformes</taxon>
        <taxon>Tetradontoidea</taxon>
        <taxon>Tetraodontidae</taxon>
        <taxon>Takifugu</taxon>
    </lineage>
</organism>
<feature type="coiled-coil region" evidence="1">
    <location>
        <begin position="50"/>
        <end position="98"/>
    </location>
</feature>
<dbReference type="GO" id="GO:0005078">
    <property type="term" value="F:MAP-kinase scaffold activity"/>
    <property type="evidence" value="ECO:0007669"/>
    <property type="project" value="InterPro"/>
</dbReference>
<evidence type="ECO:0000313" key="3">
    <source>
        <dbReference type="Proteomes" id="UP000324091"/>
    </source>
</evidence>
<accession>A0A5C6MG38</accession>
<dbReference type="GO" id="GO:0030159">
    <property type="term" value="F:signaling receptor complex adaptor activity"/>
    <property type="evidence" value="ECO:0007669"/>
    <property type="project" value="TreeGrafter"/>
</dbReference>
<dbReference type="AlphaFoldDB" id="A0A5C6MG38"/>
<dbReference type="GO" id="GO:0005737">
    <property type="term" value="C:cytoplasm"/>
    <property type="evidence" value="ECO:0007669"/>
    <property type="project" value="TreeGrafter"/>
</dbReference>